<accession>A0A517MYJ8</accession>
<sequence>MIGETQLHSRDSCLAGLTTPRTAAALLSLGLLLSVGCDDGRPERVQVSGQVLIDGQPLKSGNLKFVPEGARPSTGRLDDQGRFKLTCYDGNDGVVLGTHRVQVSSYELAGPAKVRWLAPPQYADFRTSRLKYEITEATDDLKIELTWNGGKPFVMK</sequence>
<dbReference type="AlphaFoldDB" id="A0A517MYJ8"/>
<dbReference type="Proteomes" id="UP000319852">
    <property type="component" value="Chromosome"/>
</dbReference>
<dbReference type="EMBL" id="CP036263">
    <property type="protein sequence ID" value="QDS99962.1"/>
    <property type="molecule type" value="Genomic_DNA"/>
</dbReference>
<dbReference type="RefSeq" id="WP_145061114.1">
    <property type="nucleotide sequence ID" value="NZ_CP036263.1"/>
</dbReference>
<reference evidence="1 2" key="1">
    <citation type="submission" date="2019-02" db="EMBL/GenBank/DDBJ databases">
        <title>Deep-cultivation of Planctomycetes and their phenomic and genomic characterization uncovers novel biology.</title>
        <authorList>
            <person name="Wiegand S."/>
            <person name="Jogler M."/>
            <person name="Boedeker C."/>
            <person name="Pinto D."/>
            <person name="Vollmers J."/>
            <person name="Rivas-Marin E."/>
            <person name="Kohn T."/>
            <person name="Peeters S.H."/>
            <person name="Heuer A."/>
            <person name="Rast P."/>
            <person name="Oberbeckmann S."/>
            <person name="Bunk B."/>
            <person name="Jeske O."/>
            <person name="Meyerdierks A."/>
            <person name="Storesund J.E."/>
            <person name="Kallscheuer N."/>
            <person name="Luecker S."/>
            <person name="Lage O.M."/>
            <person name="Pohl T."/>
            <person name="Merkel B.J."/>
            <person name="Hornburger P."/>
            <person name="Mueller R.-W."/>
            <person name="Bruemmer F."/>
            <person name="Labrenz M."/>
            <person name="Spormann A.M."/>
            <person name="Op den Camp H."/>
            <person name="Overmann J."/>
            <person name="Amann R."/>
            <person name="Jetten M.S.M."/>
            <person name="Mascher T."/>
            <person name="Medema M.H."/>
            <person name="Devos D.P."/>
            <person name="Kaster A.-K."/>
            <person name="Ovreas L."/>
            <person name="Rohde M."/>
            <person name="Galperin M.Y."/>
            <person name="Jogler C."/>
        </authorList>
    </citation>
    <scope>NUCLEOTIDE SEQUENCE [LARGE SCALE GENOMIC DNA]</scope>
    <source>
        <strain evidence="1 2">HG15A2</strain>
    </source>
</reference>
<evidence type="ECO:0000313" key="2">
    <source>
        <dbReference type="Proteomes" id="UP000319852"/>
    </source>
</evidence>
<protein>
    <recommendedName>
        <fullName evidence="3">Carboxypeptidase regulatory-like domain-containing protein</fullName>
    </recommendedName>
</protein>
<name>A0A517MYJ8_9BACT</name>
<organism evidence="1 2">
    <name type="scientific">Adhaeretor mobilis</name>
    <dbReference type="NCBI Taxonomy" id="1930276"/>
    <lineage>
        <taxon>Bacteria</taxon>
        <taxon>Pseudomonadati</taxon>
        <taxon>Planctomycetota</taxon>
        <taxon>Planctomycetia</taxon>
        <taxon>Pirellulales</taxon>
        <taxon>Lacipirellulaceae</taxon>
        <taxon>Adhaeretor</taxon>
    </lineage>
</organism>
<dbReference type="OrthoDB" id="287457at2"/>
<evidence type="ECO:0008006" key="3">
    <source>
        <dbReference type="Google" id="ProtNLM"/>
    </source>
</evidence>
<dbReference type="KEGG" id="amob:HG15A2_32960"/>
<proteinExistence type="predicted"/>
<keyword evidence="2" id="KW-1185">Reference proteome</keyword>
<gene>
    <name evidence="1" type="ORF">HG15A2_32960</name>
</gene>
<evidence type="ECO:0000313" key="1">
    <source>
        <dbReference type="EMBL" id="QDS99962.1"/>
    </source>
</evidence>